<reference evidence="3 4" key="1">
    <citation type="submission" date="2014-12" db="EMBL/GenBank/DDBJ databases">
        <title>Comparative genomics of the lactic acid bacteria isolated from the honey bee gut.</title>
        <authorList>
            <person name="Ellegaard K.M."/>
            <person name="Tamarit D."/>
            <person name="Javelind E."/>
            <person name="Olofsson T."/>
            <person name="Andersson S.G."/>
            <person name="Vasquez A."/>
        </authorList>
    </citation>
    <scope>NUCLEOTIDE SEQUENCE [LARGE SCALE GENOMIC DNA]</scope>
    <source>
        <strain evidence="3 4">Hon2</strain>
    </source>
</reference>
<evidence type="ECO:0000313" key="4">
    <source>
        <dbReference type="Proteomes" id="UP000033695"/>
    </source>
</evidence>
<dbReference type="PANTHER" id="PTHR48090">
    <property type="entry name" value="UNDECAPRENYL-PHOSPHATE 4-DEOXY-4-FORMAMIDO-L-ARABINOSE TRANSFERASE-RELATED"/>
    <property type="match status" value="1"/>
</dbReference>
<feature type="transmembrane region" description="Helical" evidence="1">
    <location>
        <begin position="270"/>
        <end position="291"/>
    </location>
</feature>
<dbReference type="EMBL" id="JXBZ01000008">
    <property type="protein sequence ID" value="KJY48696.1"/>
    <property type="molecule type" value="Genomic_DNA"/>
</dbReference>
<dbReference type="Proteomes" id="UP000033695">
    <property type="component" value="Unassembled WGS sequence"/>
</dbReference>
<dbReference type="SUPFAM" id="SSF53448">
    <property type="entry name" value="Nucleotide-diphospho-sugar transferases"/>
    <property type="match status" value="1"/>
</dbReference>
<dbReference type="InterPro" id="IPR050256">
    <property type="entry name" value="Glycosyltransferase_2"/>
</dbReference>
<keyword evidence="1" id="KW-0812">Transmembrane</keyword>
<keyword evidence="4" id="KW-1185">Reference proteome</keyword>
<dbReference type="RefSeq" id="WP_045922960.1">
    <property type="nucleotide sequence ID" value="NZ_JAAEDZ010000001.1"/>
</dbReference>
<dbReference type="CDD" id="cd04187">
    <property type="entry name" value="DPM1_like_bac"/>
    <property type="match status" value="1"/>
</dbReference>
<dbReference type="HOGENOM" id="CLU_033536_0_1_9"/>
<proteinExistence type="predicted"/>
<protein>
    <submittedName>
        <fullName evidence="3">Glycosyltransferase</fullName>
    </submittedName>
</protein>
<keyword evidence="1" id="KW-0472">Membrane</keyword>
<evidence type="ECO:0000313" key="3">
    <source>
        <dbReference type="EMBL" id="KJY48696.1"/>
    </source>
</evidence>
<dbReference type="STRING" id="1218508.JG29_11030"/>
<gene>
    <name evidence="3" type="ORF">JG29_11030</name>
</gene>
<dbReference type="AlphaFoldDB" id="A0A0F4KU01"/>
<dbReference type="Pfam" id="PF00535">
    <property type="entry name" value="Glycos_transf_2"/>
    <property type="match status" value="1"/>
</dbReference>
<dbReference type="PATRIC" id="fig|1218508.4.peg.1089"/>
<keyword evidence="3" id="KW-0808">Transferase</keyword>
<name>A0A0F4KU01_9LACO</name>
<keyword evidence="1" id="KW-1133">Transmembrane helix</keyword>
<dbReference type="GO" id="GO:0016740">
    <property type="term" value="F:transferase activity"/>
    <property type="evidence" value="ECO:0007669"/>
    <property type="project" value="UniProtKB-KW"/>
</dbReference>
<organism evidence="3 4">
    <name type="scientific">Bombilactobacillus mellis</name>
    <dbReference type="NCBI Taxonomy" id="1218508"/>
    <lineage>
        <taxon>Bacteria</taxon>
        <taxon>Bacillati</taxon>
        <taxon>Bacillota</taxon>
        <taxon>Bacilli</taxon>
        <taxon>Lactobacillales</taxon>
        <taxon>Lactobacillaceae</taxon>
        <taxon>Bombilactobacillus</taxon>
    </lineage>
</organism>
<accession>A0A0F4KU01</accession>
<dbReference type="InterPro" id="IPR001173">
    <property type="entry name" value="Glyco_trans_2-like"/>
</dbReference>
<evidence type="ECO:0000259" key="2">
    <source>
        <dbReference type="Pfam" id="PF00535"/>
    </source>
</evidence>
<dbReference type="PANTHER" id="PTHR48090:SF8">
    <property type="entry name" value="GLYCOSYLTRANSFERASE CSBB-RELATED"/>
    <property type="match status" value="1"/>
</dbReference>
<comment type="caution">
    <text evidence="3">The sequence shown here is derived from an EMBL/GenBank/DDBJ whole genome shotgun (WGS) entry which is preliminary data.</text>
</comment>
<feature type="domain" description="Glycosyltransferase 2-like" evidence="2">
    <location>
        <begin position="6"/>
        <end position="172"/>
    </location>
</feature>
<dbReference type="Gene3D" id="3.90.550.10">
    <property type="entry name" value="Spore Coat Polysaccharide Biosynthesis Protein SpsA, Chain A"/>
    <property type="match status" value="1"/>
</dbReference>
<feature type="transmembrane region" description="Helical" evidence="1">
    <location>
        <begin position="231"/>
        <end position="258"/>
    </location>
</feature>
<evidence type="ECO:0000256" key="1">
    <source>
        <dbReference type="SAM" id="Phobius"/>
    </source>
</evidence>
<dbReference type="GO" id="GO:0005886">
    <property type="term" value="C:plasma membrane"/>
    <property type="evidence" value="ECO:0007669"/>
    <property type="project" value="TreeGrafter"/>
</dbReference>
<dbReference type="InterPro" id="IPR029044">
    <property type="entry name" value="Nucleotide-diphossugar_trans"/>
</dbReference>
<dbReference type="OrthoDB" id="9807778at2"/>
<sequence>MSQKVSIIVPCHNEEETVELFYQAIQKTFAQLPNYQPSILFINDGSNDQTLKKLRQLNQRTEVDNHFLSFSRQFGKEAGIYAGLKNVDGDLVTIMDADLQDPPQMLVEMIHLLETTDYDCIGTARTDRSGEPKLRSFFSNLFYKIINRISDTQIVPGARDFRLMRRDMVNAILEMSEYNRFSKGIFSWVGFKTKYLPYKNVERVAGQTSWNFWSLFKYSIEGITDFSTVPLIIAVWLGLLVMFIAFAGLIFIVVRSLIYGNPTKGWSSTISIILFLGGMQLFFLGIIGNYIGKIFLEVKKRPIYIIKERK</sequence>